<dbReference type="RefSeq" id="WP_109674299.1">
    <property type="nucleotide sequence ID" value="NZ_QGDT01000004.1"/>
</dbReference>
<dbReference type="AlphaFoldDB" id="A0A316ANT0"/>
<proteinExistence type="predicted"/>
<organism evidence="2 3">
    <name type="scientific">Dyadobacter jejuensis</name>
    <dbReference type="NCBI Taxonomy" id="1082580"/>
    <lineage>
        <taxon>Bacteria</taxon>
        <taxon>Pseudomonadati</taxon>
        <taxon>Bacteroidota</taxon>
        <taxon>Cytophagia</taxon>
        <taxon>Cytophagales</taxon>
        <taxon>Spirosomataceae</taxon>
        <taxon>Dyadobacter</taxon>
    </lineage>
</organism>
<dbReference type="SUPFAM" id="SSF52266">
    <property type="entry name" value="SGNH hydrolase"/>
    <property type="match status" value="1"/>
</dbReference>
<dbReference type="Gene3D" id="3.40.50.1110">
    <property type="entry name" value="SGNH hydrolase"/>
    <property type="match status" value="1"/>
</dbReference>
<dbReference type="OrthoDB" id="265974at2"/>
<dbReference type="InterPro" id="IPR032616">
    <property type="entry name" value="DUF4886"/>
</dbReference>
<gene>
    <name evidence="2" type="ORF">CLV98_104310</name>
</gene>
<dbReference type="EMBL" id="QGDT01000004">
    <property type="protein sequence ID" value="PWJ58450.1"/>
    <property type="molecule type" value="Genomic_DNA"/>
</dbReference>
<protein>
    <submittedName>
        <fullName evidence="2">Uncharacterized protein DUF4886</fullName>
    </submittedName>
</protein>
<sequence>MNSKLYQKQPGKLIFLITILGLFLSASSFGSPWGKSNTDTLRLFLIGNSFSQNATRYLPQLAAEGGHPLKIGRAELGGCSLQRHWEIAAAAEKDPQDPKGKAYGGKSLRELLSEGTWDVVTIQQNSMNTGDVSTYRPYAKNLYELIKSIQPNARVVMQQTWPYRTDAKKFTQIADKQHAQNALEMWQKSRASYHTVANELGVELFPVGDAFWKVNSDPKTAYKPDPTFNFSEAQYPSLPDQTNSLHSGYRYDKDKKLALDANHANEAGCYLGGLVWYAVLFDESPSKLKFRPDSVSESFAGKLKKAARKVTK</sequence>
<keyword evidence="3" id="KW-1185">Reference proteome</keyword>
<dbReference type="Pfam" id="PF16227">
    <property type="entry name" value="DUF4886"/>
    <property type="match status" value="1"/>
</dbReference>
<dbReference type="Proteomes" id="UP000245880">
    <property type="component" value="Unassembled WGS sequence"/>
</dbReference>
<reference evidence="2 3" key="1">
    <citation type="submission" date="2018-03" db="EMBL/GenBank/DDBJ databases">
        <title>Genomic Encyclopedia of Archaeal and Bacterial Type Strains, Phase II (KMG-II): from individual species to whole genera.</title>
        <authorList>
            <person name="Goeker M."/>
        </authorList>
    </citation>
    <scope>NUCLEOTIDE SEQUENCE [LARGE SCALE GENOMIC DNA]</scope>
    <source>
        <strain evidence="2 3">DSM 100346</strain>
    </source>
</reference>
<feature type="domain" description="DUF4886" evidence="1">
    <location>
        <begin position="44"/>
        <end position="208"/>
    </location>
</feature>
<comment type="caution">
    <text evidence="2">The sequence shown here is derived from an EMBL/GenBank/DDBJ whole genome shotgun (WGS) entry which is preliminary data.</text>
</comment>
<accession>A0A316ANT0</accession>
<dbReference type="GO" id="GO:0016788">
    <property type="term" value="F:hydrolase activity, acting on ester bonds"/>
    <property type="evidence" value="ECO:0007669"/>
    <property type="project" value="UniProtKB-ARBA"/>
</dbReference>
<evidence type="ECO:0000313" key="2">
    <source>
        <dbReference type="EMBL" id="PWJ58450.1"/>
    </source>
</evidence>
<evidence type="ECO:0000313" key="3">
    <source>
        <dbReference type="Proteomes" id="UP000245880"/>
    </source>
</evidence>
<name>A0A316ANT0_9BACT</name>
<evidence type="ECO:0000259" key="1">
    <source>
        <dbReference type="Pfam" id="PF16227"/>
    </source>
</evidence>
<dbReference type="InterPro" id="IPR036514">
    <property type="entry name" value="SGNH_hydro_sf"/>
</dbReference>